<dbReference type="SMART" id="SM00245">
    <property type="entry name" value="TSPc"/>
    <property type="match status" value="1"/>
</dbReference>
<dbReference type="PANTHER" id="PTHR11261">
    <property type="entry name" value="INTERPHOTORECEPTOR RETINOID-BINDING PROTEIN"/>
    <property type="match status" value="1"/>
</dbReference>
<dbReference type="RefSeq" id="WP_371843073.1">
    <property type="nucleotide sequence ID" value="NZ_JBGMEL010000005.1"/>
</dbReference>
<dbReference type="EC" id="3.4.-.-" evidence="2"/>
<dbReference type="PANTHER" id="PTHR11261:SF3">
    <property type="entry name" value="RETINOL-BINDING PROTEIN 3"/>
    <property type="match status" value="1"/>
</dbReference>
<dbReference type="CDD" id="cd07563">
    <property type="entry name" value="Peptidase_S41_IRBP"/>
    <property type="match status" value="1"/>
</dbReference>
<proteinExistence type="predicted"/>
<reference evidence="2 3" key="1">
    <citation type="submission" date="2024-08" db="EMBL/GenBank/DDBJ databases">
        <authorList>
            <person name="Ishaq N."/>
        </authorList>
    </citation>
    <scope>NUCLEOTIDE SEQUENCE [LARGE SCALE GENOMIC DNA]</scope>
    <source>
        <strain evidence="2 3">JCM 30400</strain>
    </source>
</reference>
<dbReference type="SUPFAM" id="SSF52096">
    <property type="entry name" value="ClpP/crotonase"/>
    <property type="match status" value="1"/>
</dbReference>
<protein>
    <submittedName>
        <fullName evidence="2">S41 family peptidase</fullName>
        <ecNumber evidence="2">3.4.-.-</ecNumber>
    </submittedName>
</protein>
<organism evidence="2 3">
    <name type="scientific">Microbulbifer echini</name>
    <dbReference type="NCBI Taxonomy" id="1529067"/>
    <lineage>
        <taxon>Bacteria</taxon>
        <taxon>Pseudomonadati</taxon>
        <taxon>Pseudomonadota</taxon>
        <taxon>Gammaproteobacteria</taxon>
        <taxon>Cellvibrionales</taxon>
        <taxon>Microbulbiferaceae</taxon>
        <taxon>Microbulbifer</taxon>
    </lineage>
</organism>
<dbReference type="InterPro" id="IPR005151">
    <property type="entry name" value="Tail-specific_protease"/>
</dbReference>
<name>A0ABV4NMJ7_9GAMM</name>
<dbReference type="Gene3D" id="3.90.226.10">
    <property type="entry name" value="2-enoyl-CoA Hydratase, Chain A, domain 1"/>
    <property type="match status" value="1"/>
</dbReference>
<sequence>MEQAETPELAAKVLSKVHEKHFGVRWSAPNASHNQPKHENWFTKLTRKNSGFTRIETLEGNVGYINFWGFDQVNDASRKRVEAAMALIENTNASIFDLSSNGGGDGNMGRLMSSYLFEEPTHLNSIYWKATDSTTEFWTFEKINGKRMADTPVCILTSEDTFSAAESFAYYLKHLKRATIIGETTKGGANTWQLFQLDNTFGVVIPIAKAINPITKSHWEGTGVQSDIKSRRESRLIRLIDYHFNKYNYLRSILKKSRKSKSN</sequence>
<keyword evidence="2" id="KW-0378">Hydrolase</keyword>
<keyword evidence="3" id="KW-1185">Reference proteome</keyword>
<evidence type="ECO:0000313" key="3">
    <source>
        <dbReference type="Proteomes" id="UP001569414"/>
    </source>
</evidence>
<comment type="caution">
    <text evidence="2">The sequence shown here is derived from an EMBL/GenBank/DDBJ whole genome shotgun (WGS) entry which is preliminary data.</text>
</comment>
<dbReference type="Proteomes" id="UP001569414">
    <property type="component" value="Unassembled WGS sequence"/>
</dbReference>
<dbReference type="InterPro" id="IPR029045">
    <property type="entry name" value="ClpP/crotonase-like_dom_sf"/>
</dbReference>
<gene>
    <name evidence="2" type="ORF">ACCI51_06880</name>
</gene>
<evidence type="ECO:0000313" key="2">
    <source>
        <dbReference type="EMBL" id="MFA0790264.1"/>
    </source>
</evidence>
<dbReference type="Gene3D" id="3.30.750.44">
    <property type="match status" value="1"/>
</dbReference>
<dbReference type="Pfam" id="PF03572">
    <property type="entry name" value="Peptidase_S41"/>
    <property type="match status" value="1"/>
</dbReference>
<feature type="domain" description="Tail specific protease" evidence="1">
    <location>
        <begin position="38"/>
        <end position="231"/>
    </location>
</feature>
<dbReference type="EMBL" id="JBGMEL010000005">
    <property type="protein sequence ID" value="MFA0790264.1"/>
    <property type="molecule type" value="Genomic_DNA"/>
</dbReference>
<dbReference type="GO" id="GO:0016787">
    <property type="term" value="F:hydrolase activity"/>
    <property type="evidence" value="ECO:0007669"/>
    <property type="project" value="UniProtKB-KW"/>
</dbReference>
<accession>A0ABV4NMJ7</accession>
<evidence type="ECO:0000259" key="1">
    <source>
        <dbReference type="SMART" id="SM00245"/>
    </source>
</evidence>